<name>A0A0B8ZWE6_9SPHN</name>
<reference evidence="1 2" key="1">
    <citation type="submission" date="2014-10" db="EMBL/GenBank/DDBJ databases">
        <title>Draft genome sequence of Novosphingobium subterraneum DSM 12447.</title>
        <authorList>
            <person name="Gan H.M."/>
            <person name="Gan H.Y."/>
            <person name="Savka M.A."/>
        </authorList>
    </citation>
    <scope>NUCLEOTIDE SEQUENCE [LARGE SCALE GENOMIC DNA]</scope>
    <source>
        <strain evidence="1 2">DSM 12447</strain>
    </source>
</reference>
<reference evidence="3" key="2">
    <citation type="journal article" date="2017" name="Tetrahedron Lett.">
        <title>Isolation and structure determination of a new lasso peptide subterisin from Sphingomonas subterranea.</title>
        <authorList>
            <person name="Kuroha M."/>
            <person name="Hemmi H."/>
            <person name="Ohnishi-Kameyama M."/>
            <person name="Kodani S."/>
        </authorList>
    </citation>
    <scope>STRUCTURE BY NMR OF 23-39</scope>
</reference>
<dbReference type="BMRB" id="A0A0B8ZWE6"/>
<dbReference type="SMR" id="A0A0B8ZWE6"/>
<dbReference type="InterPro" id="IPR049805">
    <property type="entry name" value="Lasso_benenodin"/>
</dbReference>
<dbReference type="PATRIC" id="fig|48936.3.peg.4172"/>
<dbReference type="Proteomes" id="UP000031338">
    <property type="component" value="Unassembled WGS sequence"/>
</dbReference>
<evidence type="ECO:0007829" key="3">
    <source>
        <dbReference type="PDB" id="5XM4"/>
    </source>
</evidence>
<dbReference type="Pfam" id="PF24178">
    <property type="entry name" value="Subterisin"/>
    <property type="match status" value="1"/>
</dbReference>
<gene>
    <name evidence="1" type="ORF">NJ75_04143</name>
</gene>
<accession>A0A0B8ZWE6</accession>
<keyword evidence="2" id="KW-1185">Reference proteome</keyword>
<evidence type="ECO:0000313" key="2">
    <source>
        <dbReference type="Proteomes" id="UP000031338"/>
    </source>
</evidence>
<keyword evidence="3" id="KW-0002">3D-structure</keyword>
<evidence type="ECO:0000313" key="1">
    <source>
        <dbReference type="EMBL" id="KHS42581.1"/>
    </source>
</evidence>
<sequence>MERTFDLVEDVEDLGTASIETLGPPGDRIEFGVLAQLPGLDRD</sequence>
<comment type="caution">
    <text evidence="1">The sequence shown here is derived from an EMBL/GenBank/DDBJ whole genome shotgun (WGS) entry which is preliminary data.</text>
</comment>
<dbReference type="PDB" id="5XM4">
    <property type="method" value="NMR"/>
    <property type="chains" value="A=23-39"/>
</dbReference>
<protein>
    <submittedName>
        <fullName evidence="1">Uncharacterized protein</fullName>
    </submittedName>
</protein>
<proteinExistence type="evidence at protein level"/>
<dbReference type="NCBIfam" id="NF033522">
    <property type="entry name" value="lasso_benenodin"/>
    <property type="match status" value="1"/>
</dbReference>
<dbReference type="STRING" id="48936.NJ75_04143"/>
<organism evidence="1 2">
    <name type="scientific">Novosphingobium subterraneum</name>
    <dbReference type="NCBI Taxonomy" id="48936"/>
    <lineage>
        <taxon>Bacteria</taxon>
        <taxon>Pseudomonadati</taxon>
        <taxon>Pseudomonadota</taxon>
        <taxon>Alphaproteobacteria</taxon>
        <taxon>Sphingomonadales</taxon>
        <taxon>Sphingomonadaceae</taxon>
        <taxon>Novosphingobium</taxon>
    </lineage>
</organism>
<dbReference type="EMBL" id="JRVC01000028">
    <property type="protein sequence ID" value="KHS42581.1"/>
    <property type="molecule type" value="Genomic_DNA"/>
</dbReference>
<dbReference type="AlphaFoldDB" id="A0A0B8ZWE6"/>
<dbReference type="RefSeq" id="WP_118074434.1">
    <property type="nucleotide sequence ID" value="NZ_JBNNWK010000004.1"/>
</dbReference>
<dbReference type="PDBsum" id="5XM4"/>